<dbReference type="GO" id="GO:0016887">
    <property type="term" value="F:ATP hydrolysis activity"/>
    <property type="evidence" value="ECO:0007669"/>
    <property type="project" value="InterPro"/>
</dbReference>
<organism evidence="5 7">
    <name type="scientific">Candidatus Chlorohelix allophototropha</name>
    <dbReference type="NCBI Taxonomy" id="3003348"/>
    <lineage>
        <taxon>Bacteria</taxon>
        <taxon>Bacillati</taxon>
        <taxon>Chloroflexota</taxon>
        <taxon>Chloroflexia</taxon>
        <taxon>Candidatus Chloroheliales</taxon>
        <taxon>Candidatus Chloroheliaceae</taxon>
        <taxon>Candidatus Chlorohelix</taxon>
    </lineage>
</organism>
<evidence type="ECO:0000256" key="2">
    <source>
        <dbReference type="ARBA" id="ARBA00022741"/>
    </source>
</evidence>
<dbReference type="PANTHER" id="PTHR42711:SF4">
    <property type="entry name" value="ABC TRANSPORTER RELATED"/>
    <property type="match status" value="1"/>
</dbReference>
<evidence type="ECO:0000313" key="6">
    <source>
        <dbReference type="EMBL" id="WJW70207.1"/>
    </source>
</evidence>
<dbReference type="PANTHER" id="PTHR42711">
    <property type="entry name" value="ABC TRANSPORTER ATP-BINDING PROTEIN"/>
    <property type="match status" value="1"/>
</dbReference>
<evidence type="ECO:0000256" key="1">
    <source>
        <dbReference type="ARBA" id="ARBA00022448"/>
    </source>
</evidence>
<dbReference type="EMBL" id="JACATZ010000001">
    <property type="protein sequence ID" value="NWJ46808.1"/>
    <property type="molecule type" value="Genomic_DNA"/>
</dbReference>
<dbReference type="EMBL" id="CP128401">
    <property type="protein sequence ID" value="WJW70207.1"/>
    <property type="molecule type" value="Genomic_DNA"/>
</dbReference>
<keyword evidence="3 5" id="KW-0067">ATP-binding</keyword>
<reference evidence="5 7" key="1">
    <citation type="submission" date="2020-06" db="EMBL/GenBank/DDBJ databases">
        <title>Anoxygenic phototrophic Chloroflexota member uses a Type I reaction center.</title>
        <authorList>
            <person name="Tsuji J.M."/>
            <person name="Shaw N.A."/>
            <person name="Nagashima S."/>
            <person name="Venkiteswaran J."/>
            <person name="Schiff S.L."/>
            <person name="Hanada S."/>
            <person name="Tank M."/>
            <person name="Neufeld J.D."/>
        </authorList>
    </citation>
    <scope>NUCLEOTIDE SEQUENCE [LARGE SCALE GENOMIC DNA]</scope>
    <source>
        <strain evidence="5">L227-S17</strain>
    </source>
</reference>
<proteinExistence type="predicted"/>
<evidence type="ECO:0000256" key="3">
    <source>
        <dbReference type="ARBA" id="ARBA00022840"/>
    </source>
</evidence>
<geneLocation type="plasmid" evidence="6 8">
    <name>unnamed1</name>
</geneLocation>
<keyword evidence="8" id="KW-1185">Reference proteome</keyword>
<protein>
    <submittedName>
        <fullName evidence="5">ATP-binding cassette domain-containing protein</fullName>
    </submittedName>
</protein>
<feature type="domain" description="ABC transporter" evidence="4">
    <location>
        <begin position="5"/>
        <end position="258"/>
    </location>
</feature>
<gene>
    <name evidence="5" type="ORF">HXX08_13105</name>
    <name evidence="6" type="ORF">OZ401_004724</name>
</gene>
<dbReference type="Gene3D" id="3.40.50.300">
    <property type="entry name" value="P-loop containing nucleotide triphosphate hydrolases"/>
    <property type="match status" value="1"/>
</dbReference>
<name>A0A8T7M408_9CHLR</name>
<keyword evidence="6" id="KW-0614">Plasmid</keyword>
<dbReference type="Pfam" id="PF00005">
    <property type="entry name" value="ABC_tran"/>
    <property type="match status" value="1"/>
</dbReference>
<dbReference type="InterPro" id="IPR003593">
    <property type="entry name" value="AAA+_ATPase"/>
</dbReference>
<dbReference type="RefSeq" id="WP_341472084.1">
    <property type="nucleotide sequence ID" value="NZ_CP128401.1"/>
</dbReference>
<evidence type="ECO:0000259" key="4">
    <source>
        <dbReference type="PROSITE" id="PS50893"/>
    </source>
</evidence>
<sequence>MKTIIETQDLTRIFRTYKKREGLKGSVIGLFKREYTEKKAAYDLNFKIEEGEIVAFLGPNGAGKTTTLKMLSGLLHPTSGEAQVLGYRPWKREYAFLKQVSLVMGQRNQLWWDLPAIESFNLQRDIYEVPNEAYRKRLDELVELLDLSKILNTAVRKLSLGERMKCEMVAALLHRPKVLLLDEPTIGLDVVMQKKIRNFIKDYNREHGATILLTSHYMEDVAALAKRALVINFGRPVYEGSLDALTEKYAPNKLLVVSFMKVVESAELAPIGQVISNESGVIRIQVPRNSVAERASALFNRFPVADLSIEEPQLDDIIHDLFTDTSHNESEKIMETAQPRDQLAAIA</sequence>
<evidence type="ECO:0000313" key="7">
    <source>
        <dbReference type="Proteomes" id="UP000521676"/>
    </source>
</evidence>
<dbReference type="SMART" id="SM00382">
    <property type="entry name" value="AAA"/>
    <property type="match status" value="1"/>
</dbReference>
<dbReference type="InterPro" id="IPR027417">
    <property type="entry name" value="P-loop_NTPase"/>
</dbReference>
<dbReference type="SUPFAM" id="SSF52540">
    <property type="entry name" value="P-loop containing nucleoside triphosphate hydrolases"/>
    <property type="match status" value="1"/>
</dbReference>
<dbReference type="InterPro" id="IPR003439">
    <property type="entry name" value="ABC_transporter-like_ATP-bd"/>
</dbReference>
<keyword evidence="2" id="KW-0547">Nucleotide-binding</keyword>
<dbReference type="InterPro" id="IPR050763">
    <property type="entry name" value="ABC_transporter_ATP-binding"/>
</dbReference>
<dbReference type="Proteomes" id="UP001431572">
    <property type="component" value="Plasmid unnamed1"/>
</dbReference>
<dbReference type="GO" id="GO:0005524">
    <property type="term" value="F:ATP binding"/>
    <property type="evidence" value="ECO:0007669"/>
    <property type="project" value="UniProtKB-KW"/>
</dbReference>
<dbReference type="Proteomes" id="UP000521676">
    <property type="component" value="Unassembled WGS sequence"/>
</dbReference>
<accession>A0A8T7M408</accession>
<dbReference type="AlphaFoldDB" id="A0A8T7M408"/>
<evidence type="ECO:0000313" key="8">
    <source>
        <dbReference type="Proteomes" id="UP001431572"/>
    </source>
</evidence>
<keyword evidence="1" id="KW-0813">Transport</keyword>
<reference evidence="6" key="2">
    <citation type="journal article" date="2024" name="Nature">
        <title>Anoxygenic phototroph of the Chloroflexota uses a type I reaction centre.</title>
        <authorList>
            <person name="Tsuji J.M."/>
            <person name="Shaw N.A."/>
            <person name="Nagashima S."/>
            <person name="Venkiteswaran J.J."/>
            <person name="Schiff S.L."/>
            <person name="Watanabe T."/>
            <person name="Fukui M."/>
            <person name="Hanada S."/>
            <person name="Tank M."/>
            <person name="Neufeld J.D."/>
        </authorList>
    </citation>
    <scope>NUCLEOTIDE SEQUENCE</scope>
    <source>
        <strain evidence="6">L227-S17</strain>
        <plasmid evidence="6 8">unnamed1</plasmid>
    </source>
</reference>
<dbReference type="PROSITE" id="PS50893">
    <property type="entry name" value="ABC_TRANSPORTER_2"/>
    <property type="match status" value="1"/>
</dbReference>
<evidence type="ECO:0000313" key="5">
    <source>
        <dbReference type="EMBL" id="NWJ46808.1"/>
    </source>
</evidence>